<feature type="domain" description="Cytochrome c" evidence="8">
    <location>
        <begin position="277"/>
        <end position="414"/>
    </location>
</feature>
<comment type="subcellular location">
    <subcellularLocation>
        <location evidence="1">Cell envelope</location>
    </subcellularLocation>
</comment>
<keyword evidence="9" id="KW-0575">Peroxidase</keyword>
<protein>
    <submittedName>
        <fullName evidence="9">Cytochrome c peroxidase</fullName>
    </submittedName>
</protein>
<dbReference type="PROSITE" id="PS51007">
    <property type="entry name" value="CYTC"/>
    <property type="match status" value="1"/>
</dbReference>
<accession>A0A1W1YF37</accession>
<dbReference type="InterPro" id="IPR004852">
    <property type="entry name" value="Di-haem_cyt_c_peroxidsae"/>
</dbReference>
<keyword evidence="5" id="KW-0560">Oxidoreductase</keyword>
<dbReference type="InterPro" id="IPR036909">
    <property type="entry name" value="Cyt_c-like_dom_sf"/>
</dbReference>
<organism evidence="9 10">
    <name type="scientific">Cellulophaga tyrosinoxydans</name>
    <dbReference type="NCBI Taxonomy" id="504486"/>
    <lineage>
        <taxon>Bacteria</taxon>
        <taxon>Pseudomonadati</taxon>
        <taxon>Bacteroidota</taxon>
        <taxon>Flavobacteriia</taxon>
        <taxon>Flavobacteriales</taxon>
        <taxon>Flavobacteriaceae</taxon>
        <taxon>Cellulophaga</taxon>
    </lineage>
</organism>
<evidence type="ECO:0000259" key="8">
    <source>
        <dbReference type="PROSITE" id="PS51007"/>
    </source>
</evidence>
<keyword evidence="2 7" id="KW-0349">Heme</keyword>
<dbReference type="EMBL" id="FWXO01000001">
    <property type="protein sequence ID" value="SMC34749.1"/>
    <property type="molecule type" value="Genomic_DNA"/>
</dbReference>
<reference evidence="9 10" key="1">
    <citation type="submission" date="2017-04" db="EMBL/GenBank/DDBJ databases">
        <authorList>
            <person name="Afonso C.L."/>
            <person name="Miller P.J."/>
            <person name="Scott M.A."/>
            <person name="Spackman E."/>
            <person name="Goraichik I."/>
            <person name="Dimitrov K.M."/>
            <person name="Suarez D.L."/>
            <person name="Swayne D.E."/>
        </authorList>
    </citation>
    <scope>NUCLEOTIDE SEQUENCE [LARGE SCALE GENOMIC DNA]</scope>
    <source>
        <strain evidence="9 10">DSM 21164</strain>
    </source>
</reference>
<dbReference type="GO" id="GO:0009055">
    <property type="term" value="F:electron transfer activity"/>
    <property type="evidence" value="ECO:0007669"/>
    <property type="project" value="InterPro"/>
</dbReference>
<dbReference type="PANTHER" id="PTHR30600">
    <property type="entry name" value="CYTOCHROME C PEROXIDASE-RELATED"/>
    <property type="match status" value="1"/>
</dbReference>
<dbReference type="STRING" id="504486.SAMN05660703_0371"/>
<keyword evidence="10" id="KW-1185">Reference proteome</keyword>
<gene>
    <name evidence="9" type="ORF">SAMN05660703_0371</name>
</gene>
<dbReference type="SUPFAM" id="SSF46626">
    <property type="entry name" value="Cytochrome c"/>
    <property type="match status" value="2"/>
</dbReference>
<keyword evidence="6 7" id="KW-0408">Iron</keyword>
<dbReference type="PROSITE" id="PS51257">
    <property type="entry name" value="PROKAR_LIPOPROTEIN"/>
    <property type="match status" value="1"/>
</dbReference>
<keyword evidence="3 7" id="KW-0479">Metal-binding</keyword>
<evidence type="ECO:0000256" key="3">
    <source>
        <dbReference type="ARBA" id="ARBA00022723"/>
    </source>
</evidence>
<evidence type="ECO:0000256" key="1">
    <source>
        <dbReference type="ARBA" id="ARBA00004196"/>
    </source>
</evidence>
<dbReference type="Pfam" id="PF03150">
    <property type="entry name" value="CCP_MauG"/>
    <property type="match status" value="1"/>
</dbReference>
<dbReference type="InterPro" id="IPR009056">
    <property type="entry name" value="Cyt_c-like_dom"/>
</dbReference>
<evidence type="ECO:0000256" key="6">
    <source>
        <dbReference type="ARBA" id="ARBA00023004"/>
    </source>
</evidence>
<dbReference type="InterPro" id="IPR051395">
    <property type="entry name" value="Cytochrome_c_Peroxidase/MauG"/>
</dbReference>
<dbReference type="Proteomes" id="UP000192360">
    <property type="component" value="Unassembled WGS sequence"/>
</dbReference>
<dbReference type="PANTHER" id="PTHR30600:SF10">
    <property type="entry name" value="BLL6722 PROTEIN"/>
    <property type="match status" value="1"/>
</dbReference>
<evidence type="ECO:0000256" key="5">
    <source>
        <dbReference type="ARBA" id="ARBA00023002"/>
    </source>
</evidence>
<evidence type="ECO:0000256" key="4">
    <source>
        <dbReference type="ARBA" id="ARBA00022729"/>
    </source>
</evidence>
<dbReference type="Gene3D" id="1.10.760.10">
    <property type="entry name" value="Cytochrome c-like domain"/>
    <property type="match status" value="2"/>
</dbReference>
<dbReference type="GO" id="GO:0004130">
    <property type="term" value="F:cytochrome-c peroxidase activity"/>
    <property type="evidence" value="ECO:0007669"/>
    <property type="project" value="TreeGrafter"/>
</dbReference>
<dbReference type="OrthoDB" id="9805202at2"/>
<dbReference type="AlphaFoldDB" id="A0A1W1YF37"/>
<evidence type="ECO:0000256" key="7">
    <source>
        <dbReference type="PROSITE-ProRule" id="PRU00433"/>
    </source>
</evidence>
<name>A0A1W1YF37_9FLAO</name>
<dbReference type="GO" id="GO:0030313">
    <property type="term" value="C:cell envelope"/>
    <property type="evidence" value="ECO:0007669"/>
    <property type="project" value="UniProtKB-SubCell"/>
</dbReference>
<sequence length="447" mass="49082">MFNCKTLFLTLSVISLVSCSQDTEFIDISSTSEDLELQQSLLAISGDLNYFTLPESTDYANIPADPKNPITHEKVLLGKLLFHETGIGVSAKKESHKATYSCASCHHSAAGFQSGNIQGIGEGGMGFGMQGELRIMDPEYTADLIDVQPIRSPTVLNSAYQKLMLWNGQFGATSDNIGTETNWTPGTPKETNNLGFEGIETQAIAGLGVHRMNIDKKFCEDFNYDVLFDNAFPEVDKSERYSLKNAGLAIAAYERTLLATNTNFQNWLKGDLNAMTEDEKKGALLFFGKAKCYECHNGPALNSEAFYALGMNDLAGANVHGVIDEATKKGRGGFTNKTEDNYKYKVPQLYNLADVNFLGHGGNFTTVKDVITYKNNGVKQNSIVTTDALSDKFKPLGLNDEEIDLLTIFIEKSLYDNDLKRYNPTALPTGLCFPNADPVSREDMGCN</sequence>
<dbReference type="RefSeq" id="WP_084059700.1">
    <property type="nucleotide sequence ID" value="NZ_FWXO01000001.1"/>
</dbReference>
<dbReference type="GO" id="GO:0020037">
    <property type="term" value="F:heme binding"/>
    <property type="evidence" value="ECO:0007669"/>
    <property type="project" value="InterPro"/>
</dbReference>
<dbReference type="GO" id="GO:0046872">
    <property type="term" value="F:metal ion binding"/>
    <property type="evidence" value="ECO:0007669"/>
    <property type="project" value="UniProtKB-KW"/>
</dbReference>
<proteinExistence type="predicted"/>
<evidence type="ECO:0000313" key="9">
    <source>
        <dbReference type="EMBL" id="SMC34749.1"/>
    </source>
</evidence>
<evidence type="ECO:0000256" key="2">
    <source>
        <dbReference type="ARBA" id="ARBA00022617"/>
    </source>
</evidence>
<keyword evidence="4" id="KW-0732">Signal</keyword>
<evidence type="ECO:0000313" key="10">
    <source>
        <dbReference type="Proteomes" id="UP000192360"/>
    </source>
</evidence>